<keyword evidence="2" id="KW-1185">Reference proteome</keyword>
<accession>A0A7T8HK25</accession>
<proteinExistence type="predicted"/>
<dbReference type="EMBL" id="CP045897">
    <property type="protein sequence ID" value="QQP51471.1"/>
    <property type="molecule type" value="Genomic_DNA"/>
</dbReference>
<gene>
    <name evidence="1" type="ORF">FKW44_012848</name>
</gene>
<dbReference type="AlphaFoldDB" id="A0A7T8HK25"/>
<evidence type="ECO:0000313" key="1">
    <source>
        <dbReference type="EMBL" id="QQP51471.1"/>
    </source>
</evidence>
<organism evidence="1 2">
    <name type="scientific">Caligus rogercresseyi</name>
    <name type="common">Sea louse</name>
    <dbReference type="NCBI Taxonomy" id="217165"/>
    <lineage>
        <taxon>Eukaryota</taxon>
        <taxon>Metazoa</taxon>
        <taxon>Ecdysozoa</taxon>
        <taxon>Arthropoda</taxon>
        <taxon>Crustacea</taxon>
        <taxon>Multicrustacea</taxon>
        <taxon>Hexanauplia</taxon>
        <taxon>Copepoda</taxon>
        <taxon>Siphonostomatoida</taxon>
        <taxon>Caligidae</taxon>
        <taxon>Caligus</taxon>
    </lineage>
</organism>
<sequence length="64" mass="7544">GEIYFDTGIQGYVNNKTYFTPTWSPQDHQLRNLNAPSHTQLPKFKKNYISPTDRGDPFRILRFI</sequence>
<protein>
    <submittedName>
        <fullName evidence="1">Uncharacterized protein</fullName>
    </submittedName>
</protein>
<name>A0A7T8HK25_CALRO</name>
<dbReference type="Proteomes" id="UP000595437">
    <property type="component" value="Chromosome 8"/>
</dbReference>
<reference evidence="2" key="1">
    <citation type="submission" date="2021-01" db="EMBL/GenBank/DDBJ databases">
        <title>Caligus Genome Assembly.</title>
        <authorList>
            <person name="Gallardo-Escarate C."/>
        </authorList>
    </citation>
    <scope>NUCLEOTIDE SEQUENCE [LARGE SCALE GENOMIC DNA]</scope>
</reference>
<feature type="non-terminal residue" evidence="1">
    <location>
        <position position="1"/>
    </location>
</feature>
<evidence type="ECO:0000313" key="2">
    <source>
        <dbReference type="Proteomes" id="UP000595437"/>
    </source>
</evidence>